<dbReference type="Proteomes" id="UP000324800">
    <property type="component" value="Unassembled WGS sequence"/>
</dbReference>
<proteinExistence type="predicted"/>
<reference evidence="1 2" key="1">
    <citation type="submission" date="2019-03" db="EMBL/GenBank/DDBJ databases">
        <title>Single cell metagenomics reveals metabolic interactions within the superorganism composed of flagellate Streblomastix strix and complex community of Bacteroidetes bacteria on its surface.</title>
        <authorList>
            <person name="Treitli S.C."/>
            <person name="Kolisko M."/>
            <person name="Husnik F."/>
            <person name="Keeling P."/>
            <person name="Hampl V."/>
        </authorList>
    </citation>
    <scope>NUCLEOTIDE SEQUENCE [LARGE SCALE GENOMIC DNA]</scope>
    <source>
        <strain evidence="1">ST1C</strain>
    </source>
</reference>
<dbReference type="EMBL" id="SNRW01001338">
    <property type="protein sequence ID" value="KAA6396790.1"/>
    <property type="molecule type" value="Genomic_DNA"/>
</dbReference>
<gene>
    <name evidence="1" type="ORF">EZS28_007683</name>
</gene>
<sequence length="169" mass="19967">MNLRQQAKDDKNDGLAQIVKILLNSAFDGDVLNSEKYSNTKLLSANKTFVRHMMSGFMHLTELNEDLYAYDMDRLHFIQEGTDSLTWAIIDNPNRDPDQLFEEVIKYQQFYDTYKNCVFFESGNNKYYISAWRNMAIEELQSLHIDLHAIWKETYEAGIKYAYKSKFCR</sequence>
<organism evidence="1 2">
    <name type="scientific">Streblomastix strix</name>
    <dbReference type="NCBI Taxonomy" id="222440"/>
    <lineage>
        <taxon>Eukaryota</taxon>
        <taxon>Metamonada</taxon>
        <taxon>Preaxostyla</taxon>
        <taxon>Oxymonadida</taxon>
        <taxon>Streblomastigidae</taxon>
        <taxon>Streblomastix</taxon>
    </lineage>
</organism>
<dbReference type="OrthoDB" id="108321at2759"/>
<dbReference type="AlphaFoldDB" id="A0A5J4WP88"/>
<evidence type="ECO:0000313" key="1">
    <source>
        <dbReference type="EMBL" id="KAA6396790.1"/>
    </source>
</evidence>
<evidence type="ECO:0000313" key="2">
    <source>
        <dbReference type="Proteomes" id="UP000324800"/>
    </source>
</evidence>
<comment type="caution">
    <text evidence="1">The sequence shown here is derived from an EMBL/GenBank/DDBJ whole genome shotgun (WGS) entry which is preliminary data.</text>
</comment>
<name>A0A5J4WP88_9EUKA</name>
<accession>A0A5J4WP88</accession>
<protein>
    <submittedName>
        <fullName evidence="1">Uncharacterized protein</fullName>
    </submittedName>
</protein>